<reference evidence="1" key="1">
    <citation type="thesis" date="2020" institute="ProQuest LLC" country="789 East Eisenhower Parkway, Ann Arbor, MI, USA">
        <title>Comparative Genomics and Chromosome Evolution.</title>
        <authorList>
            <person name="Mudd A.B."/>
        </authorList>
    </citation>
    <scope>NUCLEOTIDE SEQUENCE</scope>
    <source>
        <strain evidence="1">237g6f4</strain>
        <tissue evidence="1">Blood</tissue>
    </source>
</reference>
<keyword evidence="2" id="KW-1185">Reference proteome</keyword>
<protein>
    <submittedName>
        <fullName evidence="1">Uncharacterized protein</fullName>
    </submittedName>
</protein>
<evidence type="ECO:0000313" key="2">
    <source>
        <dbReference type="Proteomes" id="UP000824782"/>
    </source>
</evidence>
<accession>A0AAV6YN55</accession>
<sequence>MVSGSMSNCPRFIMLKFVGRFPLIKQALMHLPSREYTLTGHFIRYNMLVMGWTPFCLQNCLNSSWHRFNKVLEAFLRDFGPY</sequence>
<evidence type="ECO:0000313" key="1">
    <source>
        <dbReference type="EMBL" id="KAG8536220.1"/>
    </source>
</evidence>
<dbReference type="EMBL" id="WNYA01048089">
    <property type="protein sequence ID" value="KAG8536220.1"/>
    <property type="molecule type" value="Genomic_DNA"/>
</dbReference>
<gene>
    <name evidence="1" type="ORF">GDO81_026873</name>
</gene>
<dbReference type="AlphaFoldDB" id="A0AAV6YN55"/>
<proteinExistence type="predicted"/>
<comment type="caution">
    <text evidence="1">The sequence shown here is derived from an EMBL/GenBank/DDBJ whole genome shotgun (WGS) entry which is preliminary data.</text>
</comment>
<dbReference type="Proteomes" id="UP000824782">
    <property type="component" value="Unassembled WGS sequence"/>
</dbReference>
<name>A0AAV6YN55_ENGPU</name>
<organism evidence="1 2">
    <name type="scientific">Engystomops pustulosus</name>
    <name type="common">Tungara frog</name>
    <name type="synonym">Physalaemus pustulosus</name>
    <dbReference type="NCBI Taxonomy" id="76066"/>
    <lineage>
        <taxon>Eukaryota</taxon>
        <taxon>Metazoa</taxon>
        <taxon>Chordata</taxon>
        <taxon>Craniata</taxon>
        <taxon>Vertebrata</taxon>
        <taxon>Euteleostomi</taxon>
        <taxon>Amphibia</taxon>
        <taxon>Batrachia</taxon>
        <taxon>Anura</taxon>
        <taxon>Neobatrachia</taxon>
        <taxon>Hyloidea</taxon>
        <taxon>Leptodactylidae</taxon>
        <taxon>Leiuperinae</taxon>
        <taxon>Engystomops</taxon>
    </lineage>
</organism>